<keyword evidence="5" id="KW-1185">Reference proteome</keyword>
<dbReference type="EMBL" id="AP023420">
    <property type="protein sequence ID" value="BCK84792.1"/>
    <property type="molecule type" value="Genomic_DNA"/>
</dbReference>
<dbReference type="GO" id="GO:0006109">
    <property type="term" value="P:regulation of carbohydrate metabolic process"/>
    <property type="evidence" value="ECO:0007669"/>
    <property type="project" value="InterPro"/>
</dbReference>
<proteinExistence type="predicted"/>
<dbReference type="Pfam" id="PF02599">
    <property type="entry name" value="CsrA"/>
    <property type="match status" value="1"/>
</dbReference>
<evidence type="ECO:0008006" key="6">
    <source>
        <dbReference type="Google" id="ProtNLM"/>
    </source>
</evidence>
<dbReference type="RefSeq" id="WP_187029588.1">
    <property type="nucleotide sequence ID" value="NZ_AP023420.1"/>
</dbReference>
<reference evidence="4" key="1">
    <citation type="submission" date="2020-09" db="EMBL/GenBank/DDBJ databases">
        <title>New species isolated from human feces.</title>
        <authorList>
            <person name="Kitahara M."/>
            <person name="Shigeno Y."/>
            <person name="Shime M."/>
            <person name="Matsumoto Y."/>
            <person name="Nakamura S."/>
            <person name="Motooka D."/>
            <person name="Fukuoka S."/>
            <person name="Nishikawa H."/>
            <person name="Benno Y."/>
        </authorList>
    </citation>
    <scope>NUCLEOTIDE SEQUENCE</scope>
    <source>
        <strain evidence="4">MM59</strain>
    </source>
</reference>
<feature type="compositionally biased region" description="Basic and acidic residues" evidence="3">
    <location>
        <begin position="46"/>
        <end position="60"/>
    </location>
</feature>
<evidence type="ECO:0000256" key="1">
    <source>
        <dbReference type="ARBA" id="ARBA00022491"/>
    </source>
</evidence>
<name>A0A810QFB2_9FIRM</name>
<keyword evidence="1" id="KW-0678">Repressor</keyword>
<feature type="compositionally biased region" description="Basic and acidic residues" evidence="3">
    <location>
        <begin position="72"/>
        <end position="94"/>
    </location>
</feature>
<dbReference type="InterPro" id="IPR003751">
    <property type="entry name" value="CsrA"/>
</dbReference>
<protein>
    <recommendedName>
        <fullName evidence="6">Carbon storage regulator</fullName>
    </recommendedName>
</protein>
<dbReference type="KEGG" id="pfaa:MM59RIKEN_21110"/>
<accession>A0A810QFB2</accession>
<dbReference type="GO" id="GO:0044781">
    <property type="term" value="P:bacterial-type flagellum organization"/>
    <property type="evidence" value="ECO:0007669"/>
    <property type="project" value="UniProtKB-KW"/>
</dbReference>
<evidence type="ECO:0000313" key="5">
    <source>
        <dbReference type="Proteomes" id="UP000679848"/>
    </source>
</evidence>
<dbReference type="AlphaFoldDB" id="A0A810QFB2"/>
<dbReference type="SUPFAM" id="SSF117130">
    <property type="entry name" value="CsrA-like"/>
    <property type="match status" value="1"/>
</dbReference>
<sequence>MLSLQLKSGEYLTIGDEIAVQIFEESGSTFRVAVKAPREIPILRGEVLERTGERPGGLREKRPKSPSAQARDAQRLRERTEQRSRAEAERRRAASEQAAVTRELRSILARLDELAPAHDRDGLRKTLDALRARLDGIPEANE</sequence>
<dbReference type="GO" id="GO:0006402">
    <property type="term" value="P:mRNA catabolic process"/>
    <property type="evidence" value="ECO:0007669"/>
    <property type="project" value="InterPro"/>
</dbReference>
<feature type="region of interest" description="Disordered" evidence="3">
    <location>
        <begin position="46"/>
        <end position="99"/>
    </location>
</feature>
<dbReference type="Proteomes" id="UP000679848">
    <property type="component" value="Chromosome"/>
</dbReference>
<gene>
    <name evidence="4" type="ORF">MM59RIKEN_21110</name>
</gene>
<evidence type="ECO:0000256" key="3">
    <source>
        <dbReference type="SAM" id="MobiDB-lite"/>
    </source>
</evidence>
<keyword evidence="2" id="KW-1005">Bacterial flagellum biogenesis</keyword>
<dbReference type="Gene3D" id="2.60.40.4380">
    <property type="entry name" value="Translational regulator CsrA"/>
    <property type="match status" value="1"/>
</dbReference>
<evidence type="ECO:0000256" key="2">
    <source>
        <dbReference type="ARBA" id="ARBA00022795"/>
    </source>
</evidence>
<dbReference type="GO" id="GO:0003723">
    <property type="term" value="F:RNA binding"/>
    <property type="evidence" value="ECO:0007669"/>
    <property type="project" value="InterPro"/>
</dbReference>
<evidence type="ECO:0000313" key="4">
    <source>
        <dbReference type="EMBL" id="BCK84792.1"/>
    </source>
</evidence>
<organism evidence="4 5">
    <name type="scientific">Pusillibacter faecalis</name>
    <dbReference type="NCBI Taxonomy" id="2714358"/>
    <lineage>
        <taxon>Bacteria</taxon>
        <taxon>Bacillati</taxon>
        <taxon>Bacillota</taxon>
        <taxon>Clostridia</taxon>
        <taxon>Eubacteriales</taxon>
        <taxon>Oscillospiraceae</taxon>
        <taxon>Pusillibacter</taxon>
    </lineage>
</organism>
<dbReference type="InterPro" id="IPR036107">
    <property type="entry name" value="CsrA_sf"/>
</dbReference>